<name>A0A9D1W931_9SPHI</name>
<dbReference type="AlphaFoldDB" id="A0A9D1W931"/>
<dbReference type="GO" id="GO:0003676">
    <property type="term" value="F:nucleic acid binding"/>
    <property type="evidence" value="ECO:0007669"/>
    <property type="project" value="InterPro"/>
</dbReference>
<reference evidence="3" key="1">
    <citation type="journal article" date="2021" name="PeerJ">
        <title>Extensive microbial diversity within the chicken gut microbiome revealed by metagenomics and culture.</title>
        <authorList>
            <person name="Gilroy R."/>
            <person name="Ravi A."/>
            <person name="Getino M."/>
            <person name="Pursley I."/>
            <person name="Horton D.L."/>
            <person name="Alikhan N.F."/>
            <person name="Baker D."/>
            <person name="Gharbi K."/>
            <person name="Hall N."/>
            <person name="Watson M."/>
            <person name="Adriaenssens E.M."/>
            <person name="Foster-Nyarko E."/>
            <person name="Jarju S."/>
            <person name="Secka A."/>
            <person name="Antonio M."/>
            <person name="Oren A."/>
            <person name="Chaudhuri R.R."/>
            <person name="La Ragione R."/>
            <person name="Hildebrand F."/>
            <person name="Pallen M.J."/>
        </authorList>
    </citation>
    <scope>NUCLEOTIDE SEQUENCE</scope>
    <source>
        <strain evidence="3">1719</strain>
    </source>
</reference>
<evidence type="ECO:0000259" key="1">
    <source>
        <dbReference type="Pfam" id="PF01368"/>
    </source>
</evidence>
<dbReference type="Gene3D" id="3.90.1640.10">
    <property type="entry name" value="inorganic pyrophosphatase (n-terminal core)"/>
    <property type="match status" value="1"/>
</dbReference>
<dbReference type="Gene3D" id="3.10.310.30">
    <property type="match status" value="1"/>
</dbReference>
<proteinExistence type="predicted"/>
<evidence type="ECO:0000313" key="4">
    <source>
        <dbReference type="Proteomes" id="UP000824156"/>
    </source>
</evidence>
<organism evidence="3 4">
    <name type="scientific">Candidatus Sphingobacterium stercoripullorum</name>
    <dbReference type="NCBI Taxonomy" id="2838759"/>
    <lineage>
        <taxon>Bacteria</taxon>
        <taxon>Pseudomonadati</taxon>
        <taxon>Bacteroidota</taxon>
        <taxon>Sphingobacteriia</taxon>
        <taxon>Sphingobacteriales</taxon>
        <taxon>Sphingobacteriaceae</taxon>
        <taxon>Sphingobacterium</taxon>
    </lineage>
</organism>
<feature type="domain" description="DDH" evidence="1">
    <location>
        <begin position="16"/>
        <end position="168"/>
    </location>
</feature>
<reference evidence="3" key="2">
    <citation type="submission" date="2021-04" db="EMBL/GenBank/DDBJ databases">
        <authorList>
            <person name="Gilroy R."/>
        </authorList>
    </citation>
    <scope>NUCLEOTIDE SEQUENCE</scope>
    <source>
        <strain evidence="3">1719</strain>
    </source>
</reference>
<dbReference type="InterPro" id="IPR001667">
    <property type="entry name" value="DDH_dom"/>
</dbReference>
<dbReference type="SUPFAM" id="SSF64182">
    <property type="entry name" value="DHH phosphoesterases"/>
    <property type="match status" value="1"/>
</dbReference>
<comment type="caution">
    <text evidence="3">The sequence shown here is derived from an EMBL/GenBank/DDBJ whole genome shotgun (WGS) entry which is preliminary data.</text>
</comment>
<dbReference type="InterPro" id="IPR051319">
    <property type="entry name" value="Oligoribo/pAp-PDE_c-di-AMP_PDE"/>
</dbReference>
<gene>
    <name evidence="3" type="ORF">H9853_03320</name>
</gene>
<evidence type="ECO:0000313" key="3">
    <source>
        <dbReference type="EMBL" id="HIX54032.1"/>
    </source>
</evidence>
<dbReference type="Pfam" id="PF01368">
    <property type="entry name" value="DHH"/>
    <property type="match status" value="1"/>
</dbReference>
<dbReference type="Pfam" id="PF02272">
    <property type="entry name" value="DHHA1"/>
    <property type="match status" value="1"/>
</dbReference>
<dbReference type="Proteomes" id="UP000824156">
    <property type="component" value="Unassembled WGS sequence"/>
</dbReference>
<feature type="domain" description="DHHA1" evidence="2">
    <location>
        <begin position="245"/>
        <end position="326"/>
    </location>
</feature>
<dbReference type="PANTHER" id="PTHR47618">
    <property type="entry name" value="BIFUNCTIONAL OLIGORIBONUCLEASE AND PAP PHOSPHATASE NRNA"/>
    <property type="match status" value="1"/>
</dbReference>
<protein>
    <submittedName>
        <fullName evidence="3">DHH family phosphoesterase</fullName>
    </submittedName>
</protein>
<evidence type="ECO:0000259" key="2">
    <source>
        <dbReference type="Pfam" id="PF02272"/>
    </source>
</evidence>
<dbReference type="InterPro" id="IPR038763">
    <property type="entry name" value="DHH_sf"/>
</dbReference>
<accession>A0A9D1W931</accession>
<dbReference type="EMBL" id="DXEZ01000096">
    <property type="protein sequence ID" value="HIX54032.1"/>
    <property type="molecule type" value="Genomic_DNA"/>
</dbReference>
<dbReference type="InterPro" id="IPR003156">
    <property type="entry name" value="DHHA1_dom"/>
</dbReference>
<dbReference type="PANTHER" id="PTHR47618:SF1">
    <property type="entry name" value="BIFUNCTIONAL OLIGORIBONUCLEASE AND PAP PHOSPHATASE NRNA"/>
    <property type="match status" value="1"/>
</dbReference>
<sequence length="337" mass="37734">MLTGEQHLAKLDTPQKVVITMHHKPDGDAMGSSLGLYHFLQAKGHQVHVIAPSDYPDFLHWLPGNDQVIEYTSNRRESRALLSQADIIFCLDFSALSRLMEMKDVVASSPAQKWVIDHHLSPESFADLMYWDSSAAATAQLIYTFITSVLGEKDSITEEIATSLYTGIMTDTGSFRFRSTTSEVHKIVAQLIDCGARNWQIHENVFNTNSEKRLKFLGFCLSERLVVLPEYNTAYISLSREDLIKFQITTGDTEGLVNYALSIKGIRLAALIVDRTELIKLSLRSLGEIPCNEICSKYFSGGGHLNASGGSSLEPLEKVIERFKSILPEYKELLIKQ</sequence>